<dbReference type="EMBL" id="GBXM01108536">
    <property type="protein sequence ID" value="JAH00041.1"/>
    <property type="molecule type" value="Transcribed_RNA"/>
</dbReference>
<proteinExistence type="predicted"/>
<organism evidence="1">
    <name type="scientific">Anguilla anguilla</name>
    <name type="common">European freshwater eel</name>
    <name type="synonym">Muraena anguilla</name>
    <dbReference type="NCBI Taxonomy" id="7936"/>
    <lineage>
        <taxon>Eukaryota</taxon>
        <taxon>Metazoa</taxon>
        <taxon>Chordata</taxon>
        <taxon>Craniata</taxon>
        <taxon>Vertebrata</taxon>
        <taxon>Euteleostomi</taxon>
        <taxon>Actinopterygii</taxon>
        <taxon>Neopterygii</taxon>
        <taxon>Teleostei</taxon>
        <taxon>Anguilliformes</taxon>
        <taxon>Anguillidae</taxon>
        <taxon>Anguilla</taxon>
    </lineage>
</organism>
<name>A0A0E9P624_ANGAN</name>
<dbReference type="AlphaFoldDB" id="A0A0E9P624"/>
<accession>A0A0E9P624</accession>
<evidence type="ECO:0000313" key="1">
    <source>
        <dbReference type="EMBL" id="JAH00041.1"/>
    </source>
</evidence>
<protein>
    <submittedName>
        <fullName evidence="1">Uncharacterized protein</fullName>
    </submittedName>
</protein>
<reference evidence="1" key="1">
    <citation type="submission" date="2014-11" db="EMBL/GenBank/DDBJ databases">
        <authorList>
            <person name="Amaro Gonzalez C."/>
        </authorList>
    </citation>
    <scope>NUCLEOTIDE SEQUENCE</scope>
</reference>
<sequence>MKNCSAMQNTVFIVPPMCNALMHSVTLR</sequence>
<reference evidence="1" key="2">
    <citation type="journal article" date="2015" name="Fish Shellfish Immunol.">
        <title>Early steps in the European eel (Anguilla anguilla)-Vibrio vulnificus interaction in the gills: Role of the RtxA13 toxin.</title>
        <authorList>
            <person name="Callol A."/>
            <person name="Pajuelo D."/>
            <person name="Ebbesson L."/>
            <person name="Teles M."/>
            <person name="MacKenzie S."/>
            <person name="Amaro C."/>
        </authorList>
    </citation>
    <scope>NUCLEOTIDE SEQUENCE</scope>
</reference>